<dbReference type="PANTHER" id="PTHR44656">
    <property type="entry name" value="DEHYDROGENASE/REDUCTASE SDR FAMILY MEMBER 12"/>
    <property type="match status" value="1"/>
</dbReference>
<dbReference type="Pfam" id="PF00106">
    <property type="entry name" value="adh_short"/>
    <property type="match status" value="1"/>
</dbReference>
<dbReference type="InterPro" id="IPR052992">
    <property type="entry name" value="SDR_member_12"/>
</dbReference>
<comment type="caution">
    <text evidence="1">The sequence shown here is derived from an EMBL/GenBank/DDBJ whole genome shotgun (WGS) entry which is preliminary data.</text>
</comment>
<dbReference type="SUPFAM" id="SSF51735">
    <property type="entry name" value="NAD(P)-binding Rossmann-fold domains"/>
    <property type="match status" value="1"/>
</dbReference>
<dbReference type="InterPro" id="IPR036291">
    <property type="entry name" value="NAD(P)-bd_dom_sf"/>
</dbReference>
<dbReference type="InterPro" id="IPR002347">
    <property type="entry name" value="SDR_fam"/>
</dbReference>
<dbReference type="Proteomes" id="UP001066276">
    <property type="component" value="Chromosome 11"/>
</dbReference>
<evidence type="ECO:0008006" key="3">
    <source>
        <dbReference type="Google" id="ProtNLM"/>
    </source>
</evidence>
<dbReference type="AlphaFoldDB" id="A0AAV7LEE3"/>
<evidence type="ECO:0000313" key="2">
    <source>
        <dbReference type="Proteomes" id="UP001066276"/>
    </source>
</evidence>
<dbReference type="EMBL" id="JANPWB010000015">
    <property type="protein sequence ID" value="KAJ1088682.1"/>
    <property type="molecule type" value="Genomic_DNA"/>
</dbReference>
<organism evidence="1 2">
    <name type="scientific">Pleurodeles waltl</name>
    <name type="common">Iberian ribbed newt</name>
    <dbReference type="NCBI Taxonomy" id="8319"/>
    <lineage>
        <taxon>Eukaryota</taxon>
        <taxon>Metazoa</taxon>
        <taxon>Chordata</taxon>
        <taxon>Craniata</taxon>
        <taxon>Vertebrata</taxon>
        <taxon>Euteleostomi</taxon>
        <taxon>Amphibia</taxon>
        <taxon>Batrachia</taxon>
        <taxon>Caudata</taxon>
        <taxon>Salamandroidea</taxon>
        <taxon>Salamandridae</taxon>
        <taxon>Pleurodelinae</taxon>
        <taxon>Pleurodeles</taxon>
    </lineage>
</organism>
<protein>
    <recommendedName>
        <fullName evidence="3">Dehydrogenase/reductase SDR family member 12</fullName>
    </recommendedName>
</protein>
<dbReference type="PRINTS" id="PR00081">
    <property type="entry name" value="GDHRDH"/>
</dbReference>
<dbReference type="PANTHER" id="PTHR44656:SF6">
    <property type="entry name" value="DEHYDROGENASE_REDUCTASE SDR FAMILY MEMBER 12-LIKE"/>
    <property type="match status" value="1"/>
</dbReference>
<sequence length="368" mass="40919">MDLPSVRRPACLCASAVRDVKKVARRAGREFLPARAHHKKAAIVVRGIMSLYRNALFFLKGIHEFTREGYDVASASFMSKDLEVNVSGKSFMITGANSGIGKAAAIEIAKKGGTIHMVCRHRDRALEAKDEIVKLSGNENIFVHVLDMSETSKVWQFAENFKKDHTTLDVLINNAGCMVHPRQVTKEGLELNFATNTLGTYVLTTCLITVLEKSEEPRVITVSSGGMLVQKLELGDLQSEKGPYDATMVYAQNKRQQVVMTEQWAKMKTNIHFSVMHPGWADTPAVRMAMPEFYRFMKAKLRSPEQGADTIVWLAVSKAAISHPSGLFFQDRTAVSAHLPLAWTRLLPGEGEAFMETLQLLINHCTVL</sequence>
<keyword evidence="2" id="KW-1185">Reference proteome</keyword>
<reference evidence="1" key="1">
    <citation type="journal article" date="2022" name="bioRxiv">
        <title>Sequencing and chromosome-scale assembly of the giantPleurodeles waltlgenome.</title>
        <authorList>
            <person name="Brown T."/>
            <person name="Elewa A."/>
            <person name="Iarovenko S."/>
            <person name="Subramanian E."/>
            <person name="Araus A.J."/>
            <person name="Petzold A."/>
            <person name="Susuki M."/>
            <person name="Suzuki K.-i.T."/>
            <person name="Hayashi T."/>
            <person name="Toyoda A."/>
            <person name="Oliveira C."/>
            <person name="Osipova E."/>
            <person name="Leigh N.D."/>
            <person name="Simon A."/>
            <person name="Yun M.H."/>
        </authorList>
    </citation>
    <scope>NUCLEOTIDE SEQUENCE</scope>
    <source>
        <strain evidence="1">20211129_DDA</strain>
        <tissue evidence="1">Liver</tissue>
    </source>
</reference>
<name>A0AAV7LEE3_PLEWA</name>
<evidence type="ECO:0000313" key="1">
    <source>
        <dbReference type="EMBL" id="KAJ1088682.1"/>
    </source>
</evidence>
<gene>
    <name evidence="1" type="ORF">NDU88_001838</name>
</gene>
<proteinExistence type="predicted"/>
<dbReference type="Gene3D" id="3.40.50.720">
    <property type="entry name" value="NAD(P)-binding Rossmann-like Domain"/>
    <property type="match status" value="1"/>
</dbReference>
<accession>A0AAV7LEE3</accession>